<dbReference type="EMBL" id="ACEC01000010">
    <property type="protein sequence ID" value="EEG32078.1"/>
    <property type="molecule type" value="Genomic_DNA"/>
</dbReference>
<evidence type="ECO:0000313" key="5">
    <source>
        <dbReference type="Proteomes" id="UP000003340"/>
    </source>
</evidence>
<reference evidence="4 5" key="2">
    <citation type="submission" date="2009-02" db="EMBL/GenBank/DDBJ databases">
        <title>Draft genome sequence of Clostridium methylpentosum (DSM 5476).</title>
        <authorList>
            <person name="Sudarsanam P."/>
            <person name="Ley R."/>
            <person name="Guruge J."/>
            <person name="Turnbaugh P.J."/>
            <person name="Mahowald M."/>
            <person name="Liep D."/>
            <person name="Gordon J."/>
        </authorList>
    </citation>
    <scope>NUCLEOTIDE SEQUENCE [LARGE SCALE GENOMIC DNA]</scope>
    <source>
        <strain evidence="4 5">DSM 5476</strain>
    </source>
</reference>
<dbReference type="InterPro" id="IPR036291">
    <property type="entry name" value="NAD(P)-bd_dom_sf"/>
</dbReference>
<comment type="caution">
    <text evidence="4">The sequence shown here is derived from an EMBL/GenBank/DDBJ whole genome shotgun (WGS) entry which is preliminary data.</text>
</comment>
<reference evidence="4 5" key="1">
    <citation type="submission" date="2009-01" db="EMBL/GenBank/DDBJ databases">
        <authorList>
            <person name="Fulton L."/>
            <person name="Clifton S."/>
            <person name="Fulton B."/>
            <person name="Xu J."/>
            <person name="Minx P."/>
            <person name="Pepin K.H."/>
            <person name="Johnson M."/>
            <person name="Bhonagiri V."/>
            <person name="Nash W.E."/>
            <person name="Mardis E.R."/>
            <person name="Wilson R.K."/>
        </authorList>
    </citation>
    <scope>NUCLEOTIDE SEQUENCE [LARGE SCALE GENOMIC DNA]</scope>
    <source>
        <strain evidence="4 5">DSM 5476</strain>
    </source>
</reference>
<dbReference type="Proteomes" id="UP000003340">
    <property type="component" value="Unassembled WGS sequence"/>
</dbReference>
<proteinExistence type="inferred from homology"/>
<keyword evidence="5" id="KW-1185">Reference proteome</keyword>
<dbReference type="PANTHER" id="PTHR44196">
    <property type="entry name" value="DEHYDROGENASE/REDUCTASE SDR FAMILY MEMBER 7B"/>
    <property type="match status" value="1"/>
</dbReference>
<evidence type="ECO:0000256" key="3">
    <source>
        <dbReference type="RuleBase" id="RU000363"/>
    </source>
</evidence>
<evidence type="ECO:0000256" key="1">
    <source>
        <dbReference type="ARBA" id="ARBA00006484"/>
    </source>
</evidence>
<name>C0E8T4_9FIRM</name>
<dbReference type="PANTHER" id="PTHR44196:SF2">
    <property type="entry name" value="SHORT-CHAIN DEHYDROGENASE-RELATED"/>
    <property type="match status" value="1"/>
</dbReference>
<dbReference type="eggNOG" id="COG0300">
    <property type="taxonomic scope" value="Bacteria"/>
</dbReference>
<dbReference type="PIRSF" id="PIRSF000126">
    <property type="entry name" value="11-beta-HSD1"/>
    <property type="match status" value="1"/>
</dbReference>
<organism evidence="4 5">
    <name type="scientific">[Clostridium] methylpentosum DSM 5476</name>
    <dbReference type="NCBI Taxonomy" id="537013"/>
    <lineage>
        <taxon>Bacteria</taxon>
        <taxon>Bacillati</taxon>
        <taxon>Bacillota</taxon>
        <taxon>Clostridia</taxon>
        <taxon>Eubacteriales</taxon>
        <taxon>Oscillospiraceae</taxon>
        <taxon>Oscillospiraceae incertae sedis</taxon>
    </lineage>
</organism>
<evidence type="ECO:0000313" key="4">
    <source>
        <dbReference type="EMBL" id="EEG32078.1"/>
    </source>
</evidence>
<dbReference type="GO" id="GO:0016491">
    <property type="term" value="F:oxidoreductase activity"/>
    <property type="evidence" value="ECO:0007669"/>
    <property type="project" value="UniProtKB-KW"/>
</dbReference>
<dbReference type="GO" id="GO:0016020">
    <property type="term" value="C:membrane"/>
    <property type="evidence" value="ECO:0007669"/>
    <property type="project" value="TreeGrafter"/>
</dbReference>
<dbReference type="Pfam" id="PF00106">
    <property type="entry name" value="adh_short"/>
    <property type="match status" value="1"/>
</dbReference>
<dbReference type="PRINTS" id="PR00080">
    <property type="entry name" value="SDRFAMILY"/>
</dbReference>
<evidence type="ECO:0000256" key="2">
    <source>
        <dbReference type="ARBA" id="ARBA00023002"/>
    </source>
</evidence>
<gene>
    <name evidence="4" type="ORF">CLOSTMETH_00229</name>
</gene>
<dbReference type="SUPFAM" id="SSF51735">
    <property type="entry name" value="NAD(P)-binding Rossmann-fold domains"/>
    <property type="match status" value="1"/>
</dbReference>
<dbReference type="Gene3D" id="3.40.50.720">
    <property type="entry name" value="NAD(P)-binding Rossmann-like Domain"/>
    <property type="match status" value="1"/>
</dbReference>
<dbReference type="AlphaFoldDB" id="C0E8T4"/>
<accession>C0E8T4</accession>
<comment type="similarity">
    <text evidence="1 3">Belongs to the short-chain dehydrogenases/reductases (SDR) family.</text>
</comment>
<protein>
    <submittedName>
        <fullName evidence="4">Oxidoreductase, short chain dehydrogenase/reductase family protein</fullName>
    </submittedName>
</protein>
<dbReference type="InterPro" id="IPR002347">
    <property type="entry name" value="SDR_fam"/>
</dbReference>
<dbReference type="PRINTS" id="PR00081">
    <property type="entry name" value="GDHRDH"/>
</dbReference>
<sequence length="250" mass="27991">MKALITGASSGIGRDMARVLSKRGYDLILVARRVDRLEELKEELGTGVEVIGLDLARTENCFALFERVREEEIDLLINNAGFGVFGAFDKTDLHRELEMIDLNIRAVHILTKLFVRKFKQANKGAILNVASSAAFLPGPLLSSYYASKAYVLRLSEAIYEELRRDASNVSISVLCPGPVQTEFDAVADVRFSVRGLNSYYVAQYAIDQALDGKLLIIPGGMMKTARVLEKFVPEKLLLRISYHMQHRKNH</sequence>
<keyword evidence="2" id="KW-0560">Oxidoreductase</keyword>
<dbReference type="HOGENOM" id="CLU_010194_2_1_9"/>
<dbReference type="STRING" id="537013.CLOSTMETH_00229"/>
<dbReference type="CDD" id="cd05233">
    <property type="entry name" value="SDR_c"/>
    <property type="match status" value="1"/>
</dbReference>